<dbReference type="EMBL" id="ACQT01000014">
    <property type="protein sequence ID" value="EER61531.1"/>
    <property type="molecule type" value="Genomic_DNA"/>
</dbReference>
<evidence type="ECO:0000313" key="2">
    <source>
        <dbReference type="Proteomes" id="UP000003856"/>
    </source>
</evidence>
<dbReference type="PATRIC" id="fig|573060.9.peg.4293"/>
<name>C5T1T6_ACIDE</name>
<evidence type="ECO:0000313" key="1">
    <source>
        <dbReference type="EMBL" id="EER61531.1"/>
    </source>
</evidence>
<organism evidence="1 2">
    <name type="scientific">Acidovorax delafieldii 2AN</name>
    <dbReference type="NCBI Taxonomy" id="573060"/>
    <lineage>
        <taxon>Bacteria</taxon>
        <taxon>Pseudomonadati</taxon>
        <taxon>Pseudomonadota</taxon>
        <taxon>Betaproteobacteria</taxon>
        <taxon>Burkholderiales</taxon>
        <taxon>Comamonadaceae</taxon>
        <taxon>Acidovorax</taxon>
    </lineage>
</organism>
<keyword evidence="2" id="KW-1185">Reference proteome</keyword>
<protein>
    <submittedName>
        <fullName evidence="1">Uncharacterized protein</fullName>
    </submittedName>
</protein>
<gene>
    <name evidence="1" type="ORF">AcdelDRAFT_0866</name>
</gene>
<proteinExistence type="predicted"/>
<reference evidence="1 2" key="1">
    <citation type="submission" date="2009-05" db="EMBL/GenBank/DDBJ databases">
        <title>The draft genome of Acidovorax delafieldii 2AN.</title>
        <authorList>
            <consortium name="US DOE Joint Genome Institute (JGI-PGF)"/>
            <person name="Lucas S."/>
            <person name="Copeland A."/>
            <person name="Lapidus A."/>
            <person name="Glavina del Rio T."/>
            <person name="Tice H."/>
            <person name="Bruce D."/>
            <person name="Goodwin L."/>
            <person name="Pitluck S."/>
            <person name="Larimer F."/>
            <person name="Land M.L."/>
            <person name="Hauser L."/>
            <person name="Shelobolina E.S."/>
            <person name="Picardal F."/>
            <person name="Roden E."/>
            <person name="Emerson D."/>
        </authorList>
    </citation>
    <scope>NUCLEOTIDE SEQUENCE [LARGE SCALE GENOMIC DNA]</scope>
    <source>
        <strain evidence="1 2">2AN</strain>
    </source>
</reference>
<dbReference type="AlphaFoldDB" id="C5T1T6"/>
<dbReference type="Proteomes" id="UP000003856">
    <property type="component" value="Unassembled WGS sequence"/>
</dbReference>
<sequence length="80" mass="9292">MRARWKWVLTAKKRNGQPYASSREEAIDFFDRFFGYVSKSDFLTGRDGKWTGCNLGWLMTEAKFSAVIEGNYDNRELEAA</sequence>
<comment type="caution">
    <text evidence="1">The sequence shown here is derived from an EMBL/GenBank/DDBJ whole genome shotgun (WGS) entry which is preliminary data.</text>
</comment>
<accession>C5T1T6</accession>